<name>A0A1J7I3V1_9PEZI</name>
<dbReference type="OrthoDB" id="4656735at2759"/>
<evidence type="ECO:0000313" key="2">
    <source>
        <dbReference type="Proteomes" id="UP000182658"/>
    </source>
</evidence>
<gene>
    <name evidence="1" type="ORF">CONLIGDRAFT_687761</name>
</gene>
<protein>
    <submittedName>
        <fullName evidence="1">Uncharacterized protein</fullName>
    </submittedName>
</protein>
<reference evidence="1 2" key="1">
    <citation type="submission" date="2016-10" db="EMBL/GenBank/DDBJ databases">
        <title>Draft genome sequence of Coniochaeta ligniaria NRRL30616, a lignocellulolytic fungus for bioabatement of inhibitors in plant biomass hydrolysates.</title>
        <authorList>
            <consortium name="DOE Joint Genome Institute"/>
            <person name="Jimenez D.J."/>
            <person name="Hector R.E."/>
            <person name="Riley R."/>
            <person name="Sun H."/>
            <person name="Grigoriev I.V."/>
            <person name="Van Elsas J.D."/>
            <person name="Nichols N.N."/>
        </authorList>
    </citation>
    <scope>NUCLEOTIDE SEQUENCE [LARGE SCALE GENOMIC DNA]</scope>
    <source>
        <strain evidence="1 2">NRRL 30616</strain>
    </source>
</reference>
<dbReference type="EMBL" id="KV875136">
    <property type="protein sequence ID" value="OIW22206.1"/>
    <property type="molecule type" value="Genomic_DNA"/>
</dbReference>
<accession>A0A1J7I3V1</accession>
<sequence length="155" mass="17372">MDPSQKYWIMDPGEEGLAQNFNIFNTDLHLARQYYSYMTRQLRQQRLEYSLELLPSVSDGFPDRWVDDSSEENEHTGANKVAEEVIPIPLSVGLVMALQQPAKSQVFTADAAWFRDECDTLAYLDKSLGFVNGPGGLKTTSVFVAIGTQEPVFGC</sequence>
<dbReference type="InParanoid" id="A0A1J7I3V1"/>
<proteinExistence type="predicted"/>
<keyword evidence="2" id="KW-1185">Reference proteome</keyword>
<organism evidence="1 2">
    <name type="scientific">Coniochaeta ligniaria NRRL 30616</name>
    <dbReference type="NCBI Taxonomy" id="1408157"/>
    <lineage>
        <taxon>Eukaryota</taxon>
        <taxon>Fungi</taxon>
        <taxon>Dikarya</taxon>
        <taxon>Ascomycota</taxon>
        <taxon>Pezizomycotina</taxon>
        <taxon>Sordariomycetes</taxon>
        <taxon>Sordariomycetidae</taxon>
        <taxon>Coniochaetales</taxon>
        <taxon>Coniochaetaceae</taxon>
        <taxon>Coniochaeta</taxon>
    </lineage>
</organism>
<dbReference type="Proteomes" id="UP000182658">
    <property type="component" value="Unassembled WGS sequence"/>
</dbReference>
<evidence type="ECO:0000313" key="1">
    <source>
        <dbReference type="EMBL" id="OIW22206.1"/>
    </source>
</evidence>
<dbReference type="AlphaFoldDB" id="A0A1J7I3V1"/>